<organism evidence="2 3">
    <name type="scientific">Portunus trituberculatus</name>
    <name type="common">Swimming crab</name>
    <name type="synonym">Neptunus trituberculatus</name>
    <dbReference type="NCBI Taxonomy" id="210409"/>
    <lineage>
        <taxon>Eukaryota</taxon>
        <taxon>Metazoa</taxon>
        <taxon>Ecdysozoa</taxon>
        <taxon>Arthropoda</taxon>
        <taxon>Crustacea</taxon>
        <taxon>Multicrustacea</taxon>
        <taxon>Malacostraca</taxon>
        <taxon>Eumalacostraca</taxon>
        <taxon>Eucarida</taxon>
        <taxon>Decapoda</taxon>
        <taxon>Pleocyemata</taxon>
        <taxon>Brachyura</taxon>
        <taxon>Eubrachyura</taxon>
        <taxon>Portunoidea</taxon>
        <taxon>Portunidae</taxon>
        <taxon>Portuninae</taxon>
        <taxon>Portunus</taxon>
    </lineage>
</organism>
<evidence type="ECO:0000313" key="2">
    <source>
        <dbReference type="EMBL" id="MPC78273.1"/>
    </source>
</evidence>
<protein>
    <submittedName>
        <fullName evidence="2">Uncharacterized protein</fullName>
    </submittedName>
</protein>
<evidence type="ECO:0000313" key="3">
    <source>
        <dbReference type="Proteomes" id="UP000324222"/>
    </source>
</evidence>
<feature type="compositionally biased region" description="Basic and acidic residues" evidence="1">
    <location>
        <begin position="38"/>
        <end position="63"/>
    </location>
</feature>
<dbReference type="AlphaFoldDB" id="A0A5B7I7I2"/>
<dbReference type="EMBL" id="VSRR010048004">
    <property type="protein sequence ID" value="MPC78273.1"/>
    <property type="molecule type" value="Genomic_DNA"/>
</dbReference>
<comment type="caution">
    <text evidence="2">The sequence shown here is derived from an EMBL/GenBank/DDBJ whole genome shotgun (WGS) entry which is preliminary data.</text>
</comment>
<name>A0A5B7I7I2_PORTR</name>
<feature type="region of interest" description="Disordered" evidence="1">
    <location>
        <begin position="38"/>
        <end position="67"/>
    </location>
</feature>
<dbReference type="Proteomes" id="UP000324222">
    <property type="component" value="Unassembled WGS sequence"/>
</dbReference>
<reference evidence="2 3" key="1">
    <citation type="submission" date="2019-05" db="EMBL/GenBank/DDBJ databases">
        <title>Another draft genome of Portunus trituberculatus and its Hox gene families provides insights of decapod evolution.</title>
        <authorList>
            <person name="Jeong J.-H."/>
            <person name="Song I."/>
            <person name="Kim S."/>
            <person name="Choi T."/>
            <person name="Kim D."/>
            <person name="Ryu S."/>
            <person name="Kim W."/>
        </authorList>
    </citation>
    <scope>NUCLEOTIDE SEQUENCE [LARGE SCALE GENOMIC DNA]</scope>
    <source>
        <tissue evidence="2">Muscle</tissue>
    </source>
</reference>
<evidence type="ECO:0000256" key="1">
    <source>
        <dbReference type="SAM" id="MobiDB-lite"/>
    </source>
</evidence>
<accession>A0A5B7I7I2</accession>
<gene>
    <name evidence="2" type="ORF">E2C01_072758</name>
</gene>
<proteinExistence type="predicted"/>
<sequence>MDLTLILQWMEECRHEDKDRRHWKMQNTVAMMMNMRQEEERCQEDLERKAKREERRSAEEADHLSPQCTPVTVSMHCSTIHNTHHEPLLLTKPTHASTSTQSDRQPIIYITTWCFL</sequence>
<keyword evidence="3" id="KW-1185">Reference proteome</keyword>